<accession>A0ABV6P9K2</accession>
<evidence type="ECO:0000256" key="2">
    <source>
        <dbReference type="SAM" id="Phobius"/>
    </source>
</evidence>
<keyword evidence="2" id="KW-0472">Membrane</keyword>
<evidence type="ECO:0000313" key="3">
    <source>
        <dbReference type="EMBL" id="MFC0581791.1"/>
    </source>
</evidence>
<feature type="transmembrane region" description="Helical" evidence="2">
    <location>
        <begin position="865"/>
        <end position="882"/>
    </location>
</feature>
<feature type="transmembrane region" description="Helical" evidence="2">
    <location>
        <begin position="1185"/>
        <end position="1205"/>
    </location>
</feature>
<feature type="transmembrane region" description="Helical" evidence="2">
    <location>
        <begin position="1014"/>
        <end position="1032"/>
    </location>
</feature>
<feature type="transmembrane region" description="Helical" evidence="2">
    <location>
        <begin position="483"/>
        <end position="504"/>
    </location>
</feature>
<name>A0ABV6P9K2_9MICC</name>
<feature type="transmembrane region" description="Helical" evidence="2">
    <location>
        <begin position="1247"/>
        <end position="1266"/>
    </location>
</feature>
<feature type="compositionally biased region" description="Pro residues" evidence="1">
    <location>
        <begin position="1361"/>
        <end position="1393"/>
    </location>
</feature>
<feature type="transmembrane region" description="Helical" evidence="2">
    <location>
        <begin position="894"/>
        <end position="914"/>
    </location>
</feature>
<dbReference type="Proteomes" id="UP001589862">
    <property type="component" value="Unassembled WGS sequence"/>
</dbReference>
<feature type="transmembrane region" description="Helical" evidence="2">
    <location>
        <begin position="1272"/>
        <end position="1289"/>
    </location>
</feature>
<feature type="transmembrane region" description="Helical" evidence="2">
    <location>
        <begin position="653"/>
        <end position="675"/>
    </location>
</feature>
<feature type="transmembrane region" description="Helical" evidence="2">
    <location>
        <begin position="1106"/>
        <end position="1122"/>
    </location>
</feature>
<feature type="transmembrane region" description="Helical" evidence="2">
    <location>
        <begin position="168"/>
        <end position="185"/>
    </location>
</feature>
<feature type="transmembrane region" description="Helical" evidence="2">
    <location>
        <begin position="450"/>
        <end position="468"/>
    </location>
</feature>
<feature type="transmembrane region" description="Helical" evidence="2">
    <location>
        <begin position="6"/>
        <end position="27"/>
    </location>
</feature>
<reference evidence="3 4" key="1">
    <citation type="submission" date="2024-09" db="EMBL/GenBank/DDBJ databases">
        <authorList>
            <person name="Sun Q."/>
            <person name="Mori K."/>
        </authorList>
    </citation>
    <scope>NUCLEOTIDE SEQUENCE [LARGE SCALE GENOMIC DNA]</scope>
    <source>
        <strain evidence="3 4">NCAIM B.02604</strain>
    </source>
</reference>
<feature type="transmembrane region" description="Helical" evidence="2">
    <location>
        <begin position="276"/>
        <end position="294"/>
    </location>
</feature>
<comment type="caution">
    <text evidence="3">The sequence shown here is derived from an EMBL/GenBank/DDBJ whole genome shotgun (WGS) entry which is preliminary data.</text>
</comment>
<feature type="transmembrane region" description="Helical" evidence="2">
    <location>
        <begin position="784"/>
        <end position="805"/>
    </location>
</feature>
<feature type="transmembrane region" description="Helical" evidence="2">
    <location>
        <begin position="1128"/>
        <end position="1144"/>
    </location>
</feature>
<evidence type="ECO:0000313" key="4">
    <source>
        <dbReference type="Proteomes" id="UP001589862"/>
    </source>
</evidence>
<protein>
    <recommendedName>
        <fullName evidence="5">DUF2339 domain-containing protein</fullName>
    </recommendedName>
</protein>
<organism evidence="3 4">
    <name type="scientific">Micrococcoides hystricis</name>
    <dbReference type="NCBI Taxonomy" id="1572761"/>
    <lineage>
        <taxon>Bacteria</taxon>
        <taxon>Bacillati</taxon>
        <taxon>Actinomycetota</taxon>
        <taxon>Actinomycetes</taxon>
        <taxon>Micrococcales</taxon>
        <taxon>Micrococcaceae</taxon>
        <taxon>Micrococcoides</taxon>
    </lineage>
</organism>
<feature type="transmembrane region" description="Helical" evidence="2">
    <location>
        <begin position="357"/>
        <end position="376"/>
    </location>
</feature>
<feature type="transmembrane region" description="Helical" evidence="2">
    <location>
        <begin position="719"/>
        <end position="736"/>
    </location>
</feature>
<proteinExistence type="predicted"/>
<evidence type="ECO:0008006" key="5">
    <source>
        <dbReference type="Google" id="ProtNLM"/>
    </source>
</evidence>
<dbReference type="RefSeq" id="WP_377458471.1">
    <property type="nucleotide sequence ID" value="NZ_JBHLUB010000025.1"/>
</dbReference>
<feature type="transmembrane region" description="Helical" evidence="2">
    <location>
        <begin position="990"/>
        <end position="1008"/>
    </location>
</feature>
<feature type="transmembrane region" description="Helical" evidence="2">
    <location>
        <begin position="569"/>
        <end position="590"/>
    </location>
</feature>
<keyword evidence="2" id="KW-0812">Transmembrane</keyword>
<feature type="transmembrane region" description="Helical" evidence="2">
    <location>
        <begin position="687"/>
        <end position="707"/>
    </location>
</feature>
<feature type="transmembrane region" description="Helical" evidence="2">
    <location>
        <begin position="327"/>
        <end position="351"/>
    </location>
</feature>
<feature type="transmembrane region" description="Helical" evidence="2">
    <location>
        <begin position="1072"/>
        <end position="1094"/>
    </location>
</feature>
<gene>
    <name evidence="3" type="ORF">ACFFFR_05265</name>
</gene>
<feature type="transmembrane region" description="Helical" evidence="2">
    <location>
        <begin position="191"/>
        <end position="212"/>
    </location>
</feature>
<feature type="transmembrane region" description="Helical" evidence="2">
    <location>
        <begin position="811"/>
        <end position="829"/>
    </location>
</feature>
<feature type="transmembrane region" description="Helical" evidence="2">
    <location>
        <begin position="1316"/>
        <end position="1334"/>
    </location>
</feature>
<feature type="compositionally biased region" description="Low complexity" evidence="1">
    <location>
        <begin position="113"/>
        <end position="128"/>
    </location>
</feature>
<sequence length="1393" mass="150975">MGSGFLFFLFMLFLVPVGVGVLIGYFIGKSKGRREAAGAGHTSQADLAAAWQEGYQAGQNAPREPIQRPAPQPSAPAEQPAQPQAQPAQPDRKPETPPAPPSTPVRPQPTPAAPQAHAAQQVPAHLPQSAAPHQLQHFQPTPGFIPPPLSPEQLAQQREKQQIRNANILLYVAALLMVGTGMLFLGAGLPLVITVGALGFVTAGFYAAGLLLHKYSPRLRSSGTAFTGTGLALYPIFALAAANQIWPGSPWPWLAFSIIGSIGFSVAAAILNSRIVAFLTVPFFLSMGVAAGSVLRSGMVWSFVFTIVVATIISWFAAEKPRWMKNIFVHAFVHTHEYIVPATLVAQFFLFPRLTDLQNTLVFAAALLYYITRSVLSIPRYKLYYLSAARALFLLTLWQTLRTLNVPGSTIAIVMALGLAATIITTLLAQRRYLGLLQRSERSQRFAANWIGVDLGLHTLGLLALAWGTERTINPNLFGQNDIASLNLPLVITMITLVIGIVFHQRSAAANMVWGRTLGSPLWFLIAPFWATRASNESYGGEFFRPEVFWILGLIGFGIAMLRSRREPLHQLIFTIIGATVLYLIVRTHVGVANTSASGQTMTIVVALWAIAAVLWVFTILKLFRGTRILTDAAAAEIPDQPARPWHQISERLAGYIGAAGTGFALWMSLGAGHASRLRASDYQQSIYLLSMLLVLAVVTSFGLILLRNMRLDPAKNSLHAALWAWAFLGLVLGIRERSFLATLDPGSAHWFSLIFGLVLVTVVWLGGYFTAKLRTESAAIKARWYQTAAALGLGYALLNGLRVLQADSNLTFAVPLLALLGYFLYLIFQDGTRTTNALMAGSASTHTVESAPVGISRRLYNHQIGSAGLVLVMPLYLLLDVPHFNTEFSSAELFRWALLVGWVLFGVLVLWYALRHFIAYLPLAAFGFMKAAGIGALYRAMAGENRTPIERYWNETTAAWIMVLLGAGVVLLLLLPLRKPDYQQRWKTAGIWAPLAAYAMLGAGALWHTSNGYVWGIVGLLLATAMIISSYHNTGAGEGLRPAAVPVIFLAFLPLADRLQSDLFANTENYLPVWLIAGFLGGATGYLIGLFCVGGPGGERAGRNTRLTTLITFLVFMVYGWTDSKAALIFAVILTLVGMLGLGREMVSRPARRTVWELMLIVAVLGAQRIWADVPANDVDQRVAFWFIQHLVLALALLATMTGLRARRTGGAPTQSFSGPVEGVYAPVVPEPVVAVTDSSTRFNSYLFSSAGLLSLSTFLMFGLTDSTFEFFWILAAFVALIIYGAIASRTGVLIWGILGVVLVLMIFLRFGSVLLLFPLALALMGVGIWQLIRITRKPTSAATLPPGPPGAVQQSQPPYGAPQPPAGYYPPAGQQPPPAPGGPTEPTPPQH</sequence>
<dbReference type="EMBL" id="JBHLUB010000025">
    <property type="protein sequence ID" value="MFC0581791.1"/>
    <property type="molecule type" value="Genomic_DNA"/>
</dbReference>
<feature type="transmembrane region" description="Helical" evidence="2">
    <location>
        <begin position="1294"/>
        <end position="1310"/>
    </location>
</feature>
<feature type="transmembrane region" description="Helical" evidence="2">
    <location>
        <begin position="748"/>
        <end position="772"/>
    </location>
</feature>
<evidence type="ECO:0000256" key="1">
    <source>
        <dbReference type="SAM" id="MobiDB-lite"/>
    </source>
</evidence>
<keyword evidence="4" id="KW-1185">Reference proteome</keyword>
<feature type="transmembrane region" description="Helical" evidence="2">
    <location>
        <begin position="251"/>
        <end position="271"/>
    </location>
</feature>
<feature type="transmembrane region" description="Helical" evidence="2">
    <location>
        <begin position="1044"/>
        <end position="1060"/>
    </location>
</feature>
<feature type="transmembrane region" description="Helical" evidence="2">
    <location>
        <begin position="543"/>
        <end position="562"/>
    </location>
</feature>
<feature type="transmembrane region" description="Helical" evidence="2">
    <location>
        <begin position="959"/>
        <end position="978"/>
    </location>
</feature>
<feature type="transmembrane region" description="Helical" evidence="2">
    <location>
        <begin position="407"/>
        <end position="429"/>
    </location>
</feature>
<feature type="transmembrane region" description="Helical" evidence="2">
    <location>
        <begin position="921"/>
        <end position="939"/>
    </location>
</feature>
<feature type="transmembrane region" description="Helical" evidence="2">
    <location>
        <begin position="513"/>
        <end position="531"/>
    </location>
</feature>
<feature type="compositionally biased region" description="Low complexity" evidence="1">
    <location>
        <begin position="75"/>
        <end position="89"/>
    </location>
</feature>
<feature type="transmembrane region" description="Helical" evidence="2">
    <location>
        <begin position="224"/>
        <end position="245"/>
    </location>
</feature>
<feature type="transmembrane region" description="Helical" evidence="2">
    <location>
        <begin position="300"/>
        <end position="318"/>
    </location>
</feature>
<feature type="compositionally biased region" description="Pro residues" evidence="1">
    <location>
        <begin position="96"/>
        <end position="112"/>
    </location>
</feature>
<keyword evidence="2" id="KW-1133">Transmembrane helix</keyword>
<feature type="transmembrane region" description="Helical" evidence="2">
    <location>
        <begin position="602"/>
        <end position="621"/>
    </location>
</feature>
<feature type="transmembrane region" description="Helical" evidence="2">
    <location>
        <begin position="383"/>
        <end position="401"/>
    </location>
</feature>
<feature type="transmembrane region" description="Helical" evidence="2">
    <location>
        <begin position="1156"/>
        <end position="1173"/>
    </location>
</feature>
<feature type="region of interest" description="Disordered" evidence="1">
    <location>
        <begin position="1344"/>
        <end position="1393"/>
    </location>
</feature>
<feature type="region of interest" description="Disordered" evidence="1">
    <location>
        <begin position="60"/>
        <end position="158"/>
    </location>
</feature>